<name>A0A239Q0Z9_9RHOB</name>
<dbReference type="SUPFAM" id="SSF52540">
    <property type="entry name" value="P-loop containing nucleoside triphosphate hydrolases"/>
    <property type="match status" value="1"/>
</dbReference>
<proteinExistence type="predicted"/>
<organism evidence="4 5">
    <name type="scientific">Paracoccus seriniphilus</name>
    <dbReference type="NCBI Taxonomy" id="184748"/>
    <lineage>
        <taxon>Bacteria</taxon>
        <taxon>Pseudomonadati</taxon>
        <taxon>Pseudomonadota</taxon>
        <taxon>Alphaproteobacteria</taxon>
        <taxon>Rhodobacterales</taxon>
        <taxon>Paracoccaceae</taxon>
        <taxon>Paracoccus</taxon>
    </lineage>
</organism>
<dbReference type="PANTHER" id="PTHR43790:SF8">
    <property type="entry name" value="SUGAR ABC TRANSPORTER ATP-BINDING PROTEIN"/>
    <property type="match status" value="1"/>
</dbReference>
<dbReference type="Gene3D" id="3.40.50.300">
    <property type="entry name" value="P-loop containing nucleotide triphosphate hydrolases"/>
    <property type="match status" value="1"/>
</dbReference>
<dbReference type="RefSeq" id="WP_089345609.1">
    <property type="nucleotide sequence ID" value="NZ_CP067131.1"/>
</dbReference>
<dbReference type="PROSITE" id="PS00211">
    <property type="entry name" value="ABC_TRANSPORTER_1"/>
    <property type="match status" value="1"/>
</dbReference>
<keyword evidence="1" id="KW-0547">Nucleotide-binding</keyword>
<dbReference type="SMART" id="SM00382">
    <property type="entry name" value="AAA"/>
    <property type="match status" value="1"/>
</dbReference>
<evidence type="ECO:0000256" key="1">
    <source>
        <dbReference type="ARBA" id="ARBA00022741"/>
    </source>
</evidence>
<dbReference type="Pfam" id="PF00005">
    <property type="entry name" value="ABC_tran"/>
    <property type="match status" value="1"/>
</dbReference>
<dbReference type="InterPro" id="IPR003593">
    <property type="entry name" value="AAA+_ATPase"/>
</dbReference>
<evidence type="ECO:0000259" key="3">
    <source>
        <dbReference type="PROSITE" id="PS50893"/>
    </source>
</evidence>
<dbReference type="InterPro" id="IPR017871">
    <property type="entry name" value="ABC_transporter-like_CS"/>
</dbReference>
<sequence length="271" mass="29120">MTTDNLTAGSRTPPPHLRVTGIHKRFGGLHALRGVDFEVARGEVMALVGDNGAGKSTLMKVLAGAYLADEGEFWLDGEQVLVGGPTDAADLGIQIVYQDLALCENLDVAANLSLGAEPVKPGWGFLPRFLRPIDEMEMEVKAQKAIDRLEVRTLKSVRALVGGLSGGQRQAIAIARAVGAESSVVMLDEPTAALGVAQTRQVLNVVRRLRDTNHAVVYISHNMRDIFEVADRICILRHGANVGTWRTAETTPDEIVVAMTRGLDEGQTHAA</sequence>
<keyword evidence="2 4" id="KW-0067">ATP-binding</keyword>
<dbReference type="InterPro" id="IPR027417">
    <property type="entry name" value="P-loop_NTPase"/>
</dbReference>
<dbReference type="GO" id="GO:0005524">
    <property type="term" value="F:ATP binding"/>
    <property type="evidence" value="ECO:0007669"/>
    <property type="project" value="UniProtKB-KW"/>
</dbReference>
<feature type="domain" description="ABC transporter" evidence="3">
    <location>
        <begin position="17"/>
        <end position="263"/>
    </location>
</feature>
<dbReference type="PROSITE" id="PS50893">
    <property type="entry name" value="ABC_TRANSPORTER_2"/>
    <property type="match status" value="1"/>
</dbReference>
<dbReference type="CDD" id="cd03216">
    <property type="entry name" value="ABC_Carb_Monos_I"/>
    <property type="match status" value="1"/>
</dbReference>
<dbReference type="Proteomes" id="UP000198307">
    <property type="component" value="Unassembled WGS sequence"/>
</dbReference>
<keyword evidence="5" id="KW-1185">Reference proteome</keyword>
<gene>
    <name evidence="4" type="ORF">SAMN05444959_11720</name>
</gene>
<evidence type="ECO:0000313" key="5">
    <source>
        <dbReference type="Proteomes" id="UP000198307"/>
    </source>
</evidence>
<dbReference type="AlphaFoldDB" id="A0A239Q0Z9"/>
<protein>
    <submittedName>
        <fullName evidence="4">Monosaccharide ABC transporter ATP-binding protein, CUT2 family</fullName>
    </submittedName>
</protein>
<dbReference type="InterPro" id="IPR050107">
    <property type="entry name" value="ABC_carbohydrate_import_ATPase"/>
</dbReference>
<dbReference type="InterPro" id="IPR003439">
    <property type="entry name" value="ABC_transporter-like_ATP-bd"/>
</dbReference>
<dbReference type="EMBL" id="FZQB01000017">
    <property type="protein sequence ID" value="SNT76241.1"/>
    <property type="molecule type" value="Genomic_DNA"/>
</dbReference>
<accession>A0A239Q0Z9</accession>
<reference evidence="4 5" key="1">
    <citation type="submission" date="2017-07" db="EMBL/GenBank/DDBJ databases">
        <authorList>
            <person name="Sun Z.S."/>
            <person name="Albrecht U."/>
            <person name="Echele G."/>
            <person name="Lee C.C."/>
        </authorList>
    </citation>
    <scope>NUCLEOTIDE SEQUENCE [LARGE SCALE GENOMIC DNA]</scope>
    <source>
        <strain evidence="4 5">DSM 14827</strain>
    </source>
</reference>
<dbReference type="PANTHER" id="PTHR43790">
    <property type="entry name" value="CARBOHYDRATE TRANSPORT ATP-BINDING PROTEIN MG119-RELATED"/>
    <property type="match status" value="1"/>
</dbReference>
<dbReference type="GO" id="GO:0016887">
    <property type="term" value="F:ATP hydrolysis activity"/>
    <property type="evidence" value="ECO:0007669"/>
    <property type="project" value="InterPro"/>
</dbReference>
<evidence type="ECO:0000313" key="4">
    <source>
        <dbReference type="EMBL" id="SNT76241.1"/>
    </source>
</evidence>
<evidence type="ECO:0000256" key="2">
    <source>
        <dbReference type="ARBA" id="ARBA00022840"/>
    </source>
</evidence>
<dbReference type="OrthoDB" id="9805029at2"/>